<comment type="caution">
    <text evidence="1">The sequence shown here is derived from an EMBL/GenBank/DDBJ whole genome shotgun (WGS) entry which is preliminary data.</text>
</comment>
<reference evidence="1 2" key="1">
    <citation type="journal article" date="2015" name="Genome Announc.">
        <title>Expanding the biotechnology potential of lactobacilli through comparative genomics of 213 strains and associated genera.</title>
        <authorList>
            <person name="Sun Z."/>
            <person name="Harris H.M."/>
            <person name="McCann A."/>
            <person name="Guo C."/>
            <person name="Argimon S."/>
            <person name="Zhang W."/>
            <person name="Yang X."/>
            <person name="Jeffery I.B."/>
            <person name="Cooney J.C."/>
            <person name="Kagawa T.F."/>
            <person name="Liu W."/>
            <person name="Song Y."/>
            <person name="Salvetti E."/>
            <person name="Wrobel A."/>
            <person name="Rasinkangas P."/>
            <person name="Parkhill J."/>
            <person name="Rea M.C."/>
            <person name="O'Sullivan O."/>
            <person name="Ritari J."/>
            <person name="Douillard F.P."/>
            <person name="Paul Ross R."/>
            <person name="Yang R."/>
            <person name="Briner A.E."/>
            <person name="Felis G.E."/>
            <person name="de Vos W.M."/>
            <person name="Barrangou R."/>
            <person name="Klaenhammer T.R."/>
            <person name="Caufield P.W."/>
            <person name="Cui Y."/>
            <person name="Zhang H."/>
            <person name="O'Toole P.W."/>
        </authorList>
    </citation>
    <scope>NUCLEOTIDE SEQUENCE [LARGE SCALE GENOMIC DNA]</scope>
    <source>
        <strain evidence="1 2">DSM 18390</strain>
    </source>
</reference>
<dbReference type="AlphaFoldDB" id="A0A0R1Z0X5"/>
<dbReference type="Proteomes" id="UP000051010">
    <property type="component" value="Unassembled WGS sequence"/>
</dbReference>
<dbReference type="SUPFAM" id="SSF51735">
    <property type="entry name" value="NAD(P)-binding Rossmann-fold domains"/>
    <property type="match status" value="1"/>
</dbReference>
<organism evidence="1 2">
    <name type="scientific">Lentilactobacillus parafarraginis DSM 18390 = JCM 14109</name>
    <dbReference type="NCBI Taxonomy" id="1423786"/>
    <lineage>
        <taxon>Bacteria</taxon>
        <taxon>Bacillati</taxon>
        <taxon>Bacillota</taxon>
        <taxon>Bacilli</taxon>
        <taxon>Lactobacillales</taxon>
        <taxon>Lactobacillaceae</taxon>
        <taxon>Lentilactobacillus</taxon>
    </lineage>
</organism>
<protein>
    <submittedName>
        <fullName evidence="1">Oxidoreductase, short chain dehydrogenase reductase family protein</fullName>
    </submittedName>
</protein>
<sequence length="218" mass="22919">MDQKIALIVGPGHAGLGEALATRFGHRGYTIALLGRKQAPLDALVTTLAAEHINVFAVTADLGNQSSLAAAIKSVTSQGTLQVVIYTATMRTKNKPSSLDQDVLTESLISNLLGAVTLTHLALPYVKQAGDGVLLYTGSIVAAKPGITDIEQSIGKVGLRNYVLALNKELAGSGVFAGMVTINTYIRKGRPGHMDPMVIAKAFEDLAVARNKAEVAYH</sequence>
<accession>A0A0R1Z0X5</accession>
<dbReference type="PATRIC" id="fig|1423786.4.peg.1462"/>
<evidence type="ECO:0000313" key="1">
    <source>
        <dbReference type="EMBL" id="KRM45531.1"/>
    </source>
</evidence>
<evidence type="ECO:0000313" key="2">
    <source>
        <dbReference type="Proteomes" id="UP000051010"/>
    </source>
</evidence>
<dbReference type="Gene3D" id="3.40.50.720">
    <property type="entry name" value="NAD(P)-binding Rossmann-like Domain"/>
    <property type="match status" value="1"/>
</dbReference>
<dbReference type="RefSeq" id="WP_054732405.1">
    <property type="nucleotide sequence ID" value="NZ_AZFZ01000003.1"/>
</dbReference>
<dbReference type="PANTHER" id="PTHR43431">
    <property type="entry name" value="OXIDOREDUCTASE, SHORT CHAIN DEHYDROGENASE/REDUCTASE FAMILY (AFU_ORTHOLOGUE AFUA_5G14000)"/>
    <property type="match status" value="1"/>
</dbReference>
<dbReference type="InterPro" id="IPR002347">
    <property type="entry name" value="SDR_fam"/>
</dbReference>
<name>A0A0R1Z0X5_9LACO</name>
<proteinExistence type="predicted"/>
<dbReference type="InterPro" id="IPR036291">
    <property type="entry name" value="NAD(P)-bd_dom_sf"/>
</dbReference>
<dbReference type="EMBL" id="AZFZ01000003">
    <property type="protein sequence ID" value="KRM45531.1"/>
    <property type="molecule type" value="Genomic_DNA"/>
</dbReference>
<dbReference type="PANTHER" id="PTHR43431:SF1">
    <property type="entry name" value="OS08G0476300 PROTEIN"/>
    <property type="match status" value="1"/>
</dbReference>
<dbReference type="Pfam" id="PF00106">
    <property type="entry name" value="adh_short"/>
    <property type="match status" value="1"/>
</dbReference>
<gene>
    <name evidence="1" type="ORF">FD47_GL001363</name>
</gene>